<evidence type="ECO:0000256" key="7">
    <source>
        <dbReference type="ARBA" id="ARBA00022989"/>
    </source>
</evidence>
<evidence type="ECO:0000256" key="3">
    <source>
        <dbReference type="ARBA" id="ARBA00020222"/>
    </source>
</evidence>
<dbReference type="CDD" id="cd12433">
    <property type="entry name" value="RRM_Yme2p_like"/>
    <property type="match status" value="1"/>
</dbReference>
<dbReference type="Gene3D" id="3.30.70.330">
    <property type="match status" value="1"/>
</dbReference>
<dbReference type="Pfam" id="PF10443">
    <property type="entry name" value="RNA12"/>
    <property type="match status" value="1"/>
</dbReference>
<dbReference type="InterPro" id="IPR034260">
    <property type="entry name" value="Yme2_RRM"/>
</dbReference>
<comment type="similarity">
    <text evidence="2 11">Belongs to the YME2 family.</text>
</comment>
<keyword evidence="5 11" id="KW-0999">Mitochondrion inner membrane</keyword>
<evidence type="ECO:0000256" key="8">
    <source>
        <dbReference type="ARBA" id="ARBA00023128"/>
    </source>
</evidence>
<keyword evidence="14" id="KW-1185">Reference proteome</keyword>
<keyword evidence="8 11" id="KW-0496">Mitochondrion</keyword>
<dbReference type="GO" id="GO:0006397">
    <property type="term" value="P:mRNA processing"/>
    <property type="evidence" value="ECO:0007669"/>
    <property type="project" value="UniProtKB-UniRule"/>
</dbReference>
<evidence type="ECO:0000256" key="9">
    <source>
        <dbReference type="ARBA" id="ARBA00023136"/>
    </source>
</evidence>
<evidence type="ECO:0000313" key="13">
    <source>
        <dbReference type="EMBL" id="RKP34254.1"/>
    </source>
</evidence>
<dbReference type="PANTHER" id="PTHR32198">
    <property type="entry name" value="MITOCHONDRIAL ESCAPE PROTEIN 2"/>
    <property type="match status" value="1"/>
</dbReference>
<dbReference type="GO" id="GO:0005743">
    <property type="term" value="C:mitochondrial inner membrane"/>
    <property type="evidence" value="ECO:0007669"/>
    <property type="project" value="UniProtKB-SubCell"/>
</dbReference>
<dbReference type="PANTHER" id="PTHR32198:SF2">
    <property type="entry name" value="MITOCHONDRIAL ESCAPE PROTEIN 2"/>
    <property type="match status" value="1"/>
</dbReference>
<evidence type="ECO:0000313" key="14">
    <source>
        <dbReference type="Proteomes" id="UP000268162"/>
    </source>
</evidence>
<dbReference type="Pfam" id="PF00076">
    <property type="entry name" value="RRM_1"/>
    <property type="match status" value="1"/>
</dbReference>
<dbReference type="Proteomes" id="UP000268162">
    <property type="component" value="Unassembled WGS sequence"/>
</dbReference>
<sequence>MTIARLWGSSIRRPPLQGRRLRPLVIPKRWLTETKPVPWDSTPPTTDPTAPDLCVYFDNIYPIKFNQFDFRGYLFIRSHQGLEKHINHCLVPQKLPQGLVVKDVIPRVKEGGALVKLAYQNSESGDVSQVYDKLDRDIERHVANRVARNWFNIQKTRAFRVQGHPFTEDLINWYPSPRLRVEFQGPDPTIEALYRTFRPFGRIFDITIHPPAVKDSPRYAIIQYTRIRSAASARNCLHGIPLGDTDLILSYERIMRKKYIWDWLTSHPRLVLPLLAGAFIAIVYAVFDPVRVFFIECNLLQRFQWDSYPMLRWLSRQTIHRIFHAPSDGLDGRRLATWSERQQDRQRLEKWLHESEIVRQVTRDRPYRLTINANEVARARNEREMLVLLAKQVGYRPVFSFMQSVTNLMDMAIATTTGQKAGLSASAEAQLEKVLECVAVAIHNVRENVAEERAEERAEARAQPDSGLTTLWKRVFGPGHPNGPESEDSYISTDTPLIVITGYMCRDTDEHQKVLWEILAKWAALLTENQAAHVLFVSSNVAASKTLSRVLPHKSLNNLVLADPSPESALEVLKYQLDLDDVPPPTASDRDHADYQTLVRQLETAVVCLGGRLTDLELLVRKVKGGQPITEAVDDIVTKTAAEVRKFALSDQDSEDTNMADAKRKWSTIQFWTIMKSLAQKPSLNYYTLLASPLFIGDEQALLAMEYAGLISIVQNNGRPAVIRPARPVLSTAFKFIQEDGVYAAAMQIRTNKALIDQHNVAIGKYETELQRLEGIAGFKGIPSPAFLTSSGGGMGSRLSPLTSTWSGYVPRVLKPTWWVSWVIPTHHTTLDPNATVPDQLGGRIGWLMGKLEKAHQLAETLEAENIQLQKLINAY</sequence>
<dbReference type="GO" id="GO:0003723">
    <property type="term" value="F:RNA binding"/>
    <property type="evidence" value="ECO:0007669"/>
    <property type="project" value="UniProtKB-UniRule"/>
</dbReference>
<keyword evidence="11" id="KW-0694">RNA-binding</keyword>
<dbReference type="EMBL" id="ML003283">
    <property type="protein sequence ID" value="RKP34254.1"/>
    <property type="molecule type" value="Genomic_DNA"/>
</dbReference>
<evidence type="ECO:0000256" key="4">
    <source>
        <dbReference type="ARBA" id="ARBA00022692"/>
    </source>
</evidence>
<evidence type="ECO:0000256" key="10">
    <source>
        <dbReference type="ARBA" id="ARBA00025276"/>
    </source>
</evidence>
<keyword evidence="4" id="KW-0812">Transmembrane</keyword>
<comment type="function">
    <text evidence="10 11">Plays a role in maintaining the mitochondrial genome and in controlling the mtDNA escape. Involved in the regulation of mtDNA nucleotide structure and number. May have a dispensable role in early maturation of pre-rRNA.</text>
</comment>
<evidence type="ECO:0000256" key="11">
    <source>
        <dbReference type="RuleBase" id="RU367108"/>
    </source>
</evidence>
<dbReference type="InterPro" id="IPR012677">
    <property type="entry name" value="Nucleotide-bd_a/b_plait_sf"/>
</dbReference>
<comment type="subcellular location">
    <subcellularLocation>
        <location evidence="1 11">Mitochondrion inner membrane</location>
        <topology evidence="1 11">Single-pass membrane protein</topology>
    </subcellularLocation>
</comment>
<feature type="domain" description="RRM" evidence="12">
    <location>
        <begin position="178"/>
        <end position="250"/>
    </location>
</feature>
<evidence type="ECO:0000256" key="1">
    <source>
        <dbReference type="ARBA" id="ARBA00004434"/>
    </source>
</evidence>
<dbReference type="InterPro" id="IPR035979">
    <property type="entry name" value="RBD_domain_sf"/>
</dbReference>
<evidence type="ECO:0000256" key="5">
    <source>
        <dbReference type="ARBA" id="ARBA00022792"/>
    </source>
</evidence>
<dbReference type="STRING" id="215637.A0A4P9ZLR4"/>
<keyword evidence="6" id="KW-0809">Transit peptide</keyword>
<dbReference type="InterPro" id="IPR039627">
    <property type="entry name" value="Yme2_C"/>
</dbReference>
<dbReference type="InterPro" id="IPR018850">
    <property type="entry name" value="Mt_escape_2_C"/>
</dbReference>
<keyword evidence="11" id="KW-0507">mRNA processing</keyword>
<accession>A0A4P9ZLR4</accession>
<organism evidence="13 14">
    <name type="scientific">Dimargaris cristalligena</name>
    <dbReference type="NCBI Taxonomy" id="215637"/>
    <lineage>
        <taxon>Eukaryota</taxon>
        <taxon>Fungi</taxon>
        <taxon>Fungi incertae sedis</taxon>
        <taxon>Zoopagomycota</taxon>
        <taxon>Kickxellomycotina</taxon>
        <taxon>Dimargaritomycetes</taxon>
        <taxon>Dimargaritales</taxon>
        <taxon>Dimargaritaceae</taxon>
        <taxon>Dimargaris</taxon>
    </lineage>
</organism>
<dbReference type="InterPro" id="IPR000504">
    <property type="entry name" value="RRM_dom"/>
</dbReference>
<dbReference type="SMART" id="SM00360">
    <property type="entry name" value="RRM"/>
    <property type="match status" value="1"/>
</dbReference>
<proteinExistence type="inferred from homology"/>
<keyword evidence="7" id="KW-1133">Transmembrane helix</keyword>
<evidence type="ECO:0000259" key="12">
    <source>
        <dbReference type="SMART" id="SM00360"/>
    </source>
</evidence>
<evidence type="ECO:0000256" key="2">
    <source>
        <dbReference type="ARBA" id="ARBA00010320"/>
    </source>
</evidence>
<evidence type="ECO:0000256" key="6">
    <source>
        <dbReference type="ARBA" id="ARBA00022946"/>
    </source>
</evidence>
<dbReference type="AlphaFoldDB" id="A0A4P9ZLR4"/>
<keyword evidence="9" id="KW-0472">Membrane</keyword>
<gene>
    <name evidence="13" type="ORF">BJ085DRAFT_21815</name>
</gene>
<dbReference type="SUPFAM" id="SSF54928">
    <property type="entry name" value="RNA-binding domain, RBD"/>
    <property type="match status" value="1"/>
</dbReference>
<name>A0A4P9ZLR4_9FUNG</name>
<reference evidence="14" key="1">
    <citation type="journal article" date="2018" name="Nat. Microbiol.">
        <title>Leveraging single-cell genomics to expand the fungal tree of life.</title>
        <authorList>
            <person name="Ahrendt S.R."/>
            <person name="Quandt C.A."/>
            <person name="Ciobanu D."/>
            <person name="Clum A."/>
            <person name="Salamov A."/>
            <person name="Andreopoulos B."/>
            <person name="Cheng J.F."/>
            <person name="Woyke T."/>
            <person name="Pelin A."/>
            <person name="Henrissat B."/>
            <person name="Reynolds N.K."/>
            <person name="Benny G.L."/>
            <person name="Smith M.E."/>
            <person name="James T.Y."/>
            <person name="Grigoriev I.V."/>
        </authorList>
    </citation>
    <scope>NUCLEOTIDE SEQUENCE [LARGE SCALE GENOMIC DNA]</scope>
    <source>
        <strain evidence="14">RSA 468</strain>
    </source>
</reference>
<protein>
    <recommendedName>
        <fullName evidence="3 11">Mitochondrial escape protein 2</fullName>
    </recommendedName>
</protein>